<dbReference type="CDD" id="cd00068">
    <property type="entry name" value="GGL"/>
    <property type="match status" value="1"/>
</dbReference>
<dbReference type="CDD" id="cd04371">
    <property type="entry name" value="DEP"/>
    <property type="match status" value="1"/>
</dbReference>
<dbReference type="InterPro" id="IPR047017">
    <property type="entry name" value="RGS6/7/9/11_DHEX_sf"/>
</dbReference>
<evidence type="ECO:0000256" key="2">
    <source>
        <dbReference type="SAM" id="MobiDB-lite"/>
    </source>
</evidence>
<feature type="region of interest" description="Disordered" evidence="2">
    <location>
        <begin position="607"/>
        <end position="636"/>
    </location>
</feature>
<dbReference type="InterPro" id="IPR036390">
    <property type="entry name" value="WH_DNA-bd_sf"/>
</dbReference>
<evidence type="ECO:0008006" key="8">
    <source>
        <dbReference type="Google" id="ProtNLM"/>
    </source>
</evidence>
<dbReference type="InParanoid" id="A0A0L0H8E0"/>
<dbReference type="SUPFAM" id="SSF48097">
    <property type="entry name" value="Regulator of G-protein signaling, RGS"/>
    <property type="match status" value="1"/>
</dbReference>
<dbReference type="GO" id="GO:0005096">
    <property type="term" value="F:GTPase activator activity"/>
    <property type="evidence" value="ECO:0007669"/>
    <property type="project" value="TreeGrafter"/>
</dbReference>
<dbReference type="InterPro" id="IPR044926">
    <property type="entry name" value="RGS_subdomain_2"/>
</dbReference>
<dbReference type="RefSeq" id="XP_016605229.1">
    <property type="nucleotide sequence ID" value="XM_016755744.1"/>
</dbReference>
<dbReference type="EMBL" id="KQ257465">
    <property type="protein sequence ID" value="KNC97189.1"/>
    <property type="molecule type" value="Genomic_DNA"/>
</dbReference>
<gene>
    <name evidence="6" type="ORF">SPPG_07577</name>
</gene>
<feature type="domain" description="DEP" evidence="5">
    <location>
        <begin position="187"/>
        <end position="261"/>
    </location>
</feature>
<keyword evidence="7" id="KW-1185">Reference proteome</keyword>
<dbReference type="InterPro" id="IPR015898">
    <property type="entry name" value="G-protein_gamma-like_dom"/>
</dbReference>
<name>A0A0L0H8E0_SPIPD</name>
<evidence type="ECO:0000256" key="1">
    <source>
        <dbReference type="ARBA" id="ARBA00022700"/>
    </source>
</evidence>
<dbReference type="InterPro" id="IPR016137">
    <property type="entry name" value="RGS"/>
</dbReference>
<dbReference type="SUPFAM" id="SSF48670">
    <property type="entry name" value="Transducin (heterotrimeric G protein), gamma chain"/>
    <property type="match status" value="1"/>
</dbReference>
<feature type="compositionally biased region" description="Polar residues" evidence="2">
    <location>
        <begin position="47"/>
        <end position="63"/>
    </location>
</feature>
<dbReference type="PRINTS" id="PR01301">
    <property type="entry name" value="RGSPROTEIN"/>
</dbReference>
<dbReference type="GO" id="GO:0005737">
    <property type="term" value="C:cytoplasm"/>
    <property type="evidence" value="ECO:0007669"/>
    <property type="project" value="TreeGrafter"/>
</dbReference>
<dbReference type="InterPro" id="IPR047016">
    <property type="entry name" value="RGS6/7/9/11"/>
</dbReference>
<feature type="domain" description="G protein gamma" evidence="3">
    <location>
        <begin position="394"/>
        <end position="452"/>
    </location>
</feature>
<dbReference type="GO" id="GO:0035556">
    <property type="term" value="P:intracellular signal transduction"/>
    <property type="evidence" value="ECO:0007669"/>
    <property type="project" value="InterPro"/>
</dbReference>
<dbReference type="OMA" id="PWINDTV"/>
<dbReference type="InterPro" id="IPR000591">
    <property type="entry name" value="DEP_dom"/>
</dbReference>
<dbReference type="InterPro" id="IPR036388">
    <property type="entry name" value="WH-like_DNA-bd_sf"/>
</dbReference>
<accession>A0A0L0H8E0</accession>
<evidence type="ECO:0000313" key="7">
    <source>
        <dbReference type="Proteomes" id="UP000053201"/>
    </source>
</evidence>
<dbReference type="InterPro" id="IPR036284">
    <property type="entry name" value="GGL_sf"/>
</dbReference>
<feature type="domain" description="RGS" evidence="4">
    <location>
        <begin position="477"/>
        <end position="601"/>
    </location>
</feature>
<dbReference type="GO" id="GO:0007186">
    <property type="term" value="P:G protein-coupled receptor signaling pathway"/>
    <property type="evidence" value="ECO:0007669"/>
    <property type="project" value="InterPro"/>
</dbReference>
<dbReference type="InterPro" id="IPR040759">
    <property type="entry name" value="RGS_DHEX"/>
</dbReference>
<evidence type="ECO:0000259" key="4">
    <source>
        <dbReference type="PROSITE" id="PS50132"/>
    </source>
</evidence>
<reference evidence="6 7" key="1">
    <citation type="submission" date="2009-08" db="EMBL/GenBank/DDBJ databases">
        <title>The Genome Sequence of Spizellomyces punctatus strain DAOM BR117.</title>
        <authorList>
            <consortium name="The Broad Institute Genome Sequencing Platform"/>
            <person name="Russ C."/>
            <person name="Cuomo C."/>
            <person name="Shea T."/>
            <person name="Young S.K."/>
            <person name="Zeng Q."/>
            <person name="Koehrsen M."/>
            <person name="Haas B."/>
            <person name="Borodovsky M."/>
            <person name="Guigo R."/>
            <person name="Alvarado L."/>
            <person name="Berlin A."/>
            <person name="Bochicchio J."/>
            <person name="Borenstein D."/>
            <person name="Chapman S."/>
            <person name="Chen Z."/>
            <person name="Engels R."/>
            <person name="Freedman E."/>
            <person name="Gellesch M."/>
            <person name="Goldberg J."/>
            <person name="Griggs A."/>
            <person name="Gujja S."/>
            <person name="Heiman D."/>
            <person name="Hepburn T."/>
            <person name="Howarth C."/>
            <person name="Jen D."/>
            <person name="Larson L."/>
            <person name="Lewis B."/>
            <person name="Mehta T."/>
            <person name="Park D."/>
            <person name="Pearson M."/>
            <person name="Roberts A."/>
            <person name="Saif S."/>
            <person name="Shenoy N."/>
            <person name="Sisk P."/>
            <person name="Stolte C."/>
            <person name="Sykes S."/>
            <person name="Thomson T."/>
            <person name="Walk T."/>
            <person name="White J."/>
            <person name="Yandava C."/>
            <person name="Burger G."/>
            <person name="Gray M.W."/>
            <person name="Holland P.W.H."/>
            <person name="King N."/>
            <person name="Lang F.B.F."/>
            <person name="Roger A.J."/>
            <person name="Ruiz-Trillo I."/>
            <person name="Lander E."/>
            <person name="Nusbaum C."/>
        </authorList>
    </citation>
    <scope>NUCLEOTIDE SEQUENCE [LARGE SCALE GENOMIC DNA]</scope>
    <source>
        <strain evidence="6 7">DAOM BR117</strain>
    </source>
</reference>
<evidence type="ECO:0000313" key="6">
    <source>
        <dbReference type="EMBL" id="KNC97189.1"/>
    </source>
</evidence>
<dbReference type="Pfam" id="PF00631">
    <property type="entry name" value="G-gamma"/>
    <property type="match status" value="1"/>
</dbReference>
<dbReference type="Pfam" id="PF00615">
    <property type="entry name" value="RGS"/>
    <property type="match status" value="1"/>
</dbReference>
<evidence type="ECO:0000259" key="3">
    <source>
        <dbReference type="PROSITE" id="PS50058"/>
    </source>
</evidence>
<dbReference type="GO" id="GO:0009968">
    <property type="term" value="P:negative regulation of signal transduction"/>
    <property type="evidence" value="ECO:0007669"/>
    <property type="project" value="UniProtKB-KW"/>
</dbReference>
<dbReference type="PROSITE" id="PS50132">
    <property type="entry name" value="RGS"/>
    <property type="match status" value="1"/>
</dbReference>
<dbReference type="OrthoDB" id="196547at2759"/>
<organism evidence="6 7">
    <name type="scientific">Spizellomyces punctatus (strain DAOM BR117)</name>
    <dbReference type="NCBI Taxonomy" id="645134"/>
    <lineage>
        <taxon>Eukaryota</taxon>
        <taxon>Fungi</taxon>
        <taxon>Fungi incertae sedis</taxon>
        <taxon>Chytridiomycota</taxon>
        <taxon>Chytridiomycota incertae sedis</taxon>
        <taxon>Chytridiomycetes</taxon>
        <taxon>Spizellomycetales</taxon>
        <taxon>Spizellomycetaceae</taxon>
        <taxon>Spizellomyces</taxon>
    </lineage>
</organism>
<dbReference type="SMART" id="SM00049">
    <property type="entry name" value="DEP"/>
    <property type="match status" value="1"/>
</dbReference>
<protein>
    <recommendedName>
        <fullName evidence="8">RGS domain-containing protein</fullName>
    </recommendedName>
</protein>
<feature type="region of interest" description="Disordered" evidence="2">
    <location>
        <begin position="1"/>
        <end position="99"/>
    </location>
</feature>
<dbReference type="Gene3D" id="4.10.260.10">
    <property type="entry name" value="Transducin (heterotrimeric G protein), gamma chain"/>
    <property type="match status" value="1"/>
</dbReference>
<dbReference type="SMART" id="SM00224">
    <property type="entry name" value="GGL"/>
    <property type="match status" value="1"/>
</dbReference>
<dbReference type="Proteomes" id="UP000053201">
    <property type="component" value="Unassembled WGS sequence"/>
</dbReference>
<dbReference type="PROSITE" id="PS50186">
    <property type="entry name" value="DEP"/>
    <property type="match status" value="1"/>
</dbReference>
<dbReference type="SMART" id="SM00315">
    <property type="entry name" value="RGS"/>
    <property type="match status" value="1"/>
</dbReference>
<dbReference type="SUPFAM" id="SSF46785">
    <property type="entry name" value="Winged helix' DNA-binding domain"/>
    <property type="match status" value="1"/>
</dbReference>
<feature type="compositionally biased region" description="Polar residues" evidence="2">
    <location>
        <begin position="1"/>
        <end position="23"/>
    </location>
</feature>
<dbReference type="VEuPathDB" id="FungiDB:SPPG_07577"/>
<dbReference type="PANTHER" id="PTHR45746">
    <property type="entry name" value="LP21163P"/>
    <property type="match status" value="1"/>
</dbReference>
<evidence type="ECO:0000259" key="5">
    <source>
        <dbReference type="PROSITE" id="PS50186"/>
    </source>
</evidence>
<dbReference type="Pfam" id="PF00610">
    <property type="entry name" value="DEP"/>
    <property type="match status" value="1"/>
</dbReference>
<dbReference type="InterPro" id="IPR036305">
    <property type="entry name" value="RGS_sf"/>
</dbReference>
<dbReference type="Pfam" id="PF18148">
    <property type="entry name" value="RGS_DHEX"/>
    <property type="match status" value="1"/>
</dbReference>
<dbReference type="PROSITE" id="PS50058">
    <property type="entry name" value="G_PROTEIN_GAMMA"/>
    <property type="match status" value="1"/>
</dbReference>
<dbReference type="Gene3D" id="1.10.167.10">
    <property type="entry name" value="Regulator of G-protein Signalling 4, domain 2"/>
    <property type="match status" value="1"/>
</dbReference>
<dbReference type="GO" id="GO:0008277">
    <property type="term" value="P:regulation of G protein-coupled receptor signaling pathway"/>
    <property type="evidence" value="ECO:0007669"/>
    <property type="project" value="InterPro"/>
</dbReference>
<dbReference type="AlphaFoldDB" id="A0A0L0H8E0"/>
<keyword evidence="1" id="KW-0734">Signal transduction inhibitor</keyword>
<dbReference type="SMART" id="SM01224">
    <property type="entry name" value="G_gamma"/>
    <property type="match status" value="1"/>
</dbReference>
<sequence>MAAVTRQSTTTLQADASPNTSREGSIVETEFSSTVGAEEDMERRATVASTDSSASMTTYSSKPAPSRLATLKKLSRSATKMTEVGLPEGKSNSLKHSPSTSVVSLAASSVASMDNNIETTSSMTAGASSSHLFGVQPGQTQSLYDSHILPLMPKKSEARSTDEAGLPNLYTRRIAMMDDVIKRLQDPRTGIELKDRKKMFKMYPRSFLGCDLLDWIQLNCSFLTRDEAMKFCQTLFNEGYIIPVDLGDKFVPDSSIYIFQTHFYWPSRVWVPSDFDYTVYLLKRNMRATAKYLLHEWEEDRLIRLQDTFYDQWEEIEETVESHILHMKRVLTKQERRTFQLQEFTFWKVHRPLLIPGAPTFKDGELKQKDTKNAQRTEAAYEETLKDEELLAWLERKVEFYNMSLSMNRLKISQASKTLIQRCDVWRALDPILEPPVTHSNPWLSDDSSILTLGNSSVLWNAKKHPSSAEIKMWTYSFPELMRDPMGVRHFYDFVQKEFSQENLEFYLKCQALDSVPTRKEFTERAKTIYDEFIKINAPRELNINSSERSAIIAQFDALQNNPKERLSYYVFADALKHIFALMAKDSYVRFCGSDVVSKALSKALEREKDGGMVESKTGSVGKRGATRSSRDTLQG</sequence>
<dbReference type="GeneID" id="27690785"/>
<dbReference type="STRING" id="645134.A0A0L0H8E0"/>
<dbReference type="Gene3D" id="1.10.10.10">
    <property type="entry name" value="Winged helix-like DNA-binding domain superfamily/Winged helix DNA-binding domain"/>
    <property type="match status" value="1"/>
</dbReference>
<proteinExistence type="predicted"/>
<dbReference type="eggNOG" id="KOG3589">
    <property type="taxonomic scope" value="Eukaryota"/>
</dbReference>
<dbReference type="PANTHER" id="PTHR45746:SF6">
    <property type="entry name" value="LP21163P"/>
    <property type="match status" value="1"/>
</dbReference>
<dbReference type="Gene3D" id="1.10.1240.60">
    <property type="match status" value="1"/>
</dbReference>